<dbReference type="OrthoDB" id="30295at2"/>
<dbReference type="EMBL" id="CP019699">
    <property type="protein sequence ID" value="AQS57459.1"/>
    <property type="molecule type" value="Genomic_DNA"/>
</dbReference>
<dbReference type="STRING" id="1471761.B0W44_08210"/>
<dbReference type="KEGG" id="ntr:B0W44_08210"/>
<dbReference type="Gene3D" id="3.30.110.40">
    <property type="entry name" value="TusA-like domain"/>
    <property type="match status" value="1"/>
</dbReference>
<gene>
    <name evidence="2" type="ORF">B0W44_08210</name>
</gene>
<reference evidence="2 3" key="1">
    <citation type="journal article" date="2015" name="Int. J. Syst. Evol. Microbiol.">
        <title>Novibacillus thermophilus gen. nov., sp. nov., a Gram-staining-negative and moderately thermophilic member of the family Thermoactinomycetaceae.</title>
        <authorList>
            <person name="Yang G."/>
            <person name="Chen J."/>
            <person name="Zhou S."/>
        </authorList>
    </citation>
    <scope>NUCLEOTIDE SEQUENCE [LARGE SCALE GENOMIC DNA]</scope>
    <source>
        <strain evidence="2 3">SG-1</strain>
    </source>
</reference>
<sequence>MGETPLKPEDRNVIELDVRPMLTAKIEPFSAIMKKVYSLHPNDLFVLHAPFKPTQLFNVLSRKGFKHEAERVGKWHWKVTFWRERPGVASHSPAAATDVTRYGRSTPRTHFLDNRGLEPPQPMIRTLRKLEKIGDGETLVIHNDRRPLFLYPELDELGYSHETEEAPEGGYRITIRKN</sequence>
<name>A0A1U9KBK4_9BACL</name>
<dbReference type="InterPro" id="IPR036868">
    <property type="entry name" value="TusA-like_sf"/>
</dbReference>
<evidence type="ECO:0000313" key="2">
    <source>
        <dbReference type="EMBL" id="AQS57459.1"/>
    </source>
</evidence>
<dbReference type="Pfam" id="PF10006">
    <property type="entry name" value="DUF2249"/>
    <property type="match status" value="2"/>
</dbReference>
<organism evidence="2 3">
    <name type="scientific">Novibacillus thermophilus</name>
    <dbReference type="NCBI Taxonomy" id="1471761"/>
    <lineage>
        <taxon>Bacteria</taxon>
        <taxon>Bacillati</taxon>
        <taxon>Bacillota</taxon>
        <taxon>Bacilli</taxon>
        <taxon>Bacillales</taxon>
        <taxon>Thermoactinomycetaceae</taxon>
        <taxon>Novibacillus</taxon>
    </lineage>
</organism>
<dbReference type="CDD" id="cd00291">
    <property type="entry name" value="SirA_YedF_YeeD"/>
    <property type="match status" value="1"/>
</dbReference>
<dbReference type="Proteomes" id="UP000188603">
    <property type="component" value="Chromosome"/>
</dbReference>
<dbReference type="InterPro" id="IPR018720">
    <property type="entry name" value="DUF2249"/>
</dbReference>
<proteinExistence type="predicted"/>
<evidence type="ECO:0000313" key="3">
    <source>
        <dbReference type="Proteomes" id="UP000188603"/>
    </source>
</evidence>
<evidence type="ECO:0000259" key="1">
    <source>
        <dbReference type="Pfam" id="PF10006"/>
    </source>
</evidence>
<protein>
    <recommendedName>
        <fullName evidence="1">DUF2249 domain-containing protein</fullName>
    </recommendedName>
</protein>
<accession>A0A1U9KBK4</accession>
<feature type="domain" description="DUF2249" evidence="1">
    <location>
        <begin position="15"/>
        <end position="83"/>
    </location>
</feature>
<keyword evidence="3" id="KW-1185">Reference proteome</keyword>
<dbReference type="SUPFAM" id="SSF64307">
    <property type="entry name" value="SirA-like"/>
    <property type="match status" value="1"/>
</dbReference>
<feature type="domain" description="DUF2249" evidence="1">
    <location>
        <begin position="112"/>
        <end position="177"/>
    </location>
</feature>
<dbReference type="AlphaFoldDB" id="A0A1U9KBK4"/>